<dbReference type="EMBL" id="JAVDXV010000002">
    <property type="protein sequence ID" value="MDR7331998.1"/>
    <property type="molecule type" value="Genomic_DNA"/>
</dbReference>
<keyword evidence="2" id="KW-1185">Reference proteome</keyword>
<protein>
    <recommendedName>
        <fullName evidence="3">DUF1833 domain-containing protein</fullName>
    </recommendedName>
</protein>
<comment type="caution">
    <text evidence="1">The sequence shown here is derived from an EMBL/GenBank/DDBJ whole genome shotgun (WGS) entry which is preliminary data.</text>
</comment>
<reference evidence="1 2" key="1">
    <citation type="submission" date="2023-07" db="EMBL/GenBank/DDBJ databases">
        <title>Sorghum-associated microbial communities from plants grown in Nebraska, USA.</title>
        <authorList>
            <person name="Schachtman D."/>
        </authorList>
    </citation>
    <scope>NUCLEOTIDE SEQUENCE [LARGE SCALE GENOMIC DNA]</scope>
    <source>
        <strain evidence="1 2">BE316</strain>
    </source>
</reference>
<evidence type="ECO:0000313" key="1">
    <source>
        <dbReference type="EMBL" id="MDR7331998.1"/>
    </source>
</evidence>
<organism evidence="1 2">
    <name type="scientific">Roseateles asaccharophilus</name>
    <dbReference type="NCBI Taxonomy" id="582607"/>
    <lineage>
        <taxon>Bacteria</taxon>
        <taxon>Pseudomonadati</taxon>
        <taxon>Pseudomonadota</taxon>
        <taxon>Betaproteobacteria</taxon>
        <taxon>Burkholderiales</taxon>
        <taxon>Sphaerotilaceae</taxon>
        <taxon>Roseateles</taxon>
    </lineage>
</organism>
<gene>
    <name evidence="1" type="ORF">J2X21_001124</name>
</gene>
<accession>A0ABU2A7K5</accession>
<evidence type="ECO:0000313" key="2">
    <source>
        <dbReference type="Proteomes" id="UP001180825"/>
    </source>
</evidence>
<evidence type="ECO:0008006" key="3">
    <source>
        <dbReference type="Google" id="ProtNLM"/>
    </source>
</evidence>
<sequence>MSLKPSTRVYDEFIGDTFAVPTGRLIGAELRVVPFSLASGSQHTDDSLQLLIEVRSRPGADFEVAAESPLLSQYQEVSAEVMLPLREAPGPDADGQTPAVATEAQPVARFRLIHAGRQVPRYDIRLIGL</sequence>
<proteinExistence type="predicted"/>
<name>A0ABU2A7K5_9BURK</name>
<dbReference type="RefSeq" id="WP_310325945.1">
    <property type="nucleotide sequence ID" value="NZ_JAVDXV010000002.1"/>
</dbReference>
<dbReference type="Proteomes" id="UP001180825">
    <property type="component" value="Unassembled WGS sequence"/>
</dbReference>